<feature type="domain" description="Thioredoxin" evidence="6">
    <location>
        <begin position="61"/>
        <end position="247"/>
    </location>
</feature>
<keyword evidence="4" id="KW-0676">Redox-active center</keyword>
<dbReference type="SUPFAM" id="SSF52833">
    <property type="entry name" value="Thioredoxin-like"/>
    <property type="match status" value="1"/>
</dbReference>
<gene>
    <name evidence="7" type="ORF">GCM10017044_23100</name>
</gene>
<dbReference type="RefSeq" id="WP_191253113.1">
    <property type="nucleotide sequence ID" value="NZ_BNCI01000002.1"/>
</dbReference>
<proteinExistence type="predicted"/>
<evidence type="ECO:0000256" key="2">
    <source>
        <dbReference type="ARBA" id="ARBA00023002"/>
    </source>
</evidence>
<evidence type="ECO:0000259" key="6">
    <source>
        <dbReference type="PROSITE" id="PS51352"/>
    </source>
</evidence>
<reference evidence="7" key="1">
    <citation type="journal article" date="2014" name="Int. J. Syst. Evol. Microbiol.">
        <title>Complete genome sequence of Corynebacterium casei LMG S-19264T (=DSM 44701T), isolated from a smear-ripened cheese.</title>
        <authorList>
            <consortium name="US DOE Joint Genome Institute (JGI-PGF)"/>
            <person name="Walter F."/>
            <person name="Albersmeier A."/>
            <person name="Kalinowski J."/>
            <person name="Ruckert C."/>
        </authorList>
    </citation>
    <scope>NUCLEOTIDE SEQUENCE</scope>
    <source>
        <strain evidence="7">KCTC 42590</strain>
    </source>
</reference>
<evidence type="ECO:0000256" key="1">
    <source>
        <dbReference type="ARBA" id="ARBA00022729"/>
    </source>
</evidence>
<dbReference type="CDD" id="cd03023">
    <property type="entry name" value="DsbA_Com1_like"/>
    <property type="match status" value="1"/>
</dbReference>
<reference evidence="7" key="2">
    <citation type="submission" date="2020-09" db="EMBL/GenBank/DDBJ databases">
        <authorList>
            <person name="Sun Q."/>
            <person name="Kim S."/>
        </authorList>
    </citation>
    <scope>NUCLEOTIDE SEQUENCE</scope>
    <source>
        <strain evidence="7">KCTC 42590</strain>
    </source>
</reference>
<dbReference type="InterPro" id="IPR001853">
    <property type="entry name" value="DSBA-like_thioredoxin_dom"/>
</dbReference>
<dbReference type="AlphaFoldDB" id="A0A919AVY0"/>
<keyword evidence="3" id="KW-1015">Disulfide bond</keyword>
<accession>A0A919AVY0</accession>
<organism evidence="7 8">
    <name type="scientific">Kordiimonas sediminis</name>
    <dbReference type="NCBI Taxonomy" id="1735581"/>
    <lineage>
        <taxon>Bacteria</taxon>
        <taxon>Pseudomonadati</taxon>
        <taxon>Pseudomonadota</taxon>
        <taxon>Alphaproteobacteria</taxon>
        <taxon>Kordiimonadales</taxon>
        <taxon>Kordiimonadaceae</taxon>
        <taxon>Kordiimonas</taxon>
    </lineage>
</organism>
<dbReference type="PANTHER" id="PTHR13887">
    <property type="entry name" value="GLUTATHIONE S-TRANSFERASE KAPPA"/>
    <property type="match status" value="1"/>
</dbReference>
<dbReference type="Gene3D" id="3.40.30.10">
    <property type="entry name" value="Glutaredoxin"/>
    <property type="match status" value="1"/>
</dbReference>
<dbReference type="PANTHER" id="PTHR13887:SF14">
    <property type="entry name" value="DISULFIDE BOND FORMATION PROTEIN D"/>
    <property type="match status" value="1"/>
</dbReference>
<feature type="signal peptide" evidence="5">
    <location>
        <begin position="1"/>
        <end position="21"/>
    </location>
</feature>
<evidence type="ECO:0000313" key="8">
    <source>
        <dbReference type="Proteomes" id="UP000630923"/>
    </source>
</evidence>
<dbReference type="PROSITE" id="PS51352">
    <property type="entry name" value="THIOREDOXIN_2"/>
    <property type="match status" value="1"/>
</dbReference>
<sequence length="252" mass="28021">MLRSISCVLFSSLIALSPLSAQEDVAVTPQEKAKIRSALIEIFEENPEIVIRAIQEFQRRSQVASMLPKIDMYRGYLESDPSLPVLGNPNGDVTIVEFFDYRCGYCRRHFPELMRLVKEDGNIRLIPHQLPLLDRPGQTPVSRLAARAAVAAHKQGKFSELHFAMMSTPTSLTEDMIYSLAEDQGIDVERLKKDMADKLIDKTVGNSVAIARDIGFEGTPGYIIGNDVVLGAAGFDRMKEAVARARAENKKN</sequence>
<feature type="chain" id="PRO_5037575646" evidence="5">
    <location>
        <begin position="22"/>
        <end position="252"/>
    </location>
</feature>
<protein>
    <submittedName>
        <fullName evidence="7">DSBA oxidoreductase</fullName>
    </submittedName>
</protein>
<keyword evidence="1 5" id="KW-0732">Signal</keyword>
<keyword evidence="8" id="KW-1185">Reference proteome</keyword>
<evidence type="ECO:0000313" key="7">
    <source>
        <dbReference type="EMBL" id="GHF27418.1"/>
    </source>
</evidence>
<dbReference type="EMBL" id="BNCI01000002">
    <property type="protein sequence ID" value="GHF27418.1"/>
    <property type="molecule type" value="Genomic_DNA"/>
</dbReference>
<name>A0A919AVY0_9PROT</name>
<dbReference type="InterPro" id="IPR013766">
    <property type="entry name" value="Thioredoxin_domain"/>
</dbReference>
<dbReference type="Proteomes" id="UP000630923">
    <property type="component" value="Unassembled WGS sequence"/>
</dbReference>
<evidence type="ECO:0000256" key="4">
    <source>
        <dbReference type="ARBA" id="ARBA00023284"/>
    </source>
</evidence>
<keyword evidence="2" id="KW-0560">Oxidoreductase</keyword>
<comment type="caution">
    <text evidence="7">The sequence shown here is derived from an EMBL/GenBank/DDBJ whole genome shotgun (WGS) entry which is preliminary data.</text>
</comment>
<dbReference type="GO" id="GO:0016491">
    <property type="term" value="F:oxidoreductase activity"/>
    <property type="evidence" value="ECO:0007669"/>
    <property type="project" value="UniProtKB-KW"/>
</dbReference>
<dbReference type="Pfam" id="PF01323">
    <property type="entry name" value="DSBA"/>
    <property type="match status" value="1"/>
</dbReference>
<evidence type="ECO:0000256" key="5">
    <source>
        <dbReference type="SAM" id="SignalP"/>
    </source>
</evidence>
<evidence type="ECO:0000256" key="3">
    <source>
        <dbReference type="ARBA" id="ARBA00023157"/>
    </source>
</evidence>
<dbReference type="InterPro" id="IPR036249">
    <property type="entry name" value="Thioredoxin-like_sf"/>
</dbReference>